<keyword evidence="1" id="KW-0472">Membrane</keyword>
<keyword evidence="1" id="KW-0812">Transmembrane</keyword>
<sequence>MTIFIIPILIILTCNVGFGGNDMFSVFLIASCAAITTLSMLDSSFLRADSTIILWPFELKFIYFYPACIIILAYLLFLAVIINDYIVAALVMFCLVAEFYKLFIPIMIIVGLLLLFVGFGEFTMSVLLYFIFMLALSLAGMIVMSHSN</sequence>
<dbReference type="AlphaFoldDB" id="A0A1V5ZK66"/>
<evidence type="ECO:0000313" key="2">
    <source>
        <dbReference type="EMBL" id="OQB40354.1"/>
    </source>
</evidence>
<name>A0A1V5ZK66_9BACT</name>
<evidence type="ECO:0000256" key="1">
    <source>
        <dbReference type="SAM" id="Phobius"/>
    </source>
</evidence>
<protein>
    <submittedName>
        <fullName evidence="2">Uncharacterized protein</fullName>
    </submittedName>
</protein>
<feature type="transmembrane region" description="Helical" evidence="1">
    <location>
        <begin position="126"/>
        <end position="144"/>
    </location>
</feature>
<keyword evidence="1" id="KW-1133">Transmembrane helix</keyword>
<dbReference type="Proteomes" id="UP000485621">
    <property type="component" value="Unassembled WGS sequence"/>
</dbReference>
<proteinExistence type="predicted"/>
<comment type="caution">
    <text evidence="2">The sequence shown here is derived from an EMBL/GenBank/DDBJ whole genome shotgun (WGS) entry which is preliminary data.</text>
</comment>
<organism evidence="2">
    <name type="scientific">candidate division CPR1 bacterium ADurb.Bin160</name>
    <dbReference type="NCBI Taxonomy" id="1852826"/>
    <lineage>
        <taxon>Bacteria</taxon>
        <taxon>candidate division CPR1</taxon>
    </lineage>
</organism>
<feature type="transmembrane region" description="Helical" evidence="1">
    <location>
        <begin position="102"/>
        <end position="120"/>
    </location>
</feature>
<gene>
    <name evidence="2" type="ORF">BWY04_01361</name>
</gene>
<dbReference type="EMBL" id="MWDB01000047">
    <property type="protein sequence ID" value="OQB40354.1"/>
    <property type="molecule type" value="Genomic_DNA"/>
</dbReference>
<reference evidence="2" key="1">
    <citation type="submission" date="2017-02" db="EMBL/GenBank/DDBJ databases">
        <title>Delving into the versatile metabolic prowess of the omnipresent phylum Bacteroidetes.</title>
        <authorList>
            <person name="Nobu M.K."/>
            <person name="Mei R."/>
            <person name="Narihiro T."/>
            <person name="Kuroda K."/>
            <person name="Liu W.-T."/>
        </authorList>
    </citation>
    <scope>NUCLEOTIDE SEQUENCE</scope>
    <source>
        <strain evidence="2">ADurb.Bin160</strain>
    </source>
</reference>
<accession>A0A1V5ZK66</accession>
<feature type="transmembrane region" description="Helical" evidence="1">
    <location>
        <begin position="62"/>
        <end position="95"/>
    </location>
</feature>